<proteinExistence type="predicted"/>
<protein>
    <submittedName>
        <fullName evidence="1">Uncharacterized protein</fullName>
    </submittedName>
</protein>
<keyword evidence="2" id="KW-1185">Reference proteome</keyword>
<dbReference type="EMBL" id="JADGMS010000004">
    <property type="protein sequence ID" value="KAF9683382.1"/>
    <property type="molecule type" value="Genomic_DNA"/>
</dbReference>
<dbReference type="AlphaFoldDB" id="A0A835K9T9"/>
<gene>
    <name evidence="1" type="ORF">SADUNF_Sadunf04G0007800</name>
</gene>
<comment type="caution">
    <text evidence="1">The sequence shown here is derived from an EMBL/GenBank/DDBJ whole genome shotgun (WGS) entry which is preliminary data.</text>
</comment>
<organism evidence="1 2">
    <name type="scientific">Salix dunnii</name>
    <dbReference type="NCBI Taxonomy" id="1413687"/>
    <lineage>
        <taxon>Eukaryota</taxon>
        <taxon>Viridiplantae</taxon>
        <taxon>Streptophyta</taxon>
        <taxon>Embryophyta</taxon>
        <taxon>Tracheophyta</taxon>
        <taxon>Spermatophyta</taxon>
        <taxon>Magnoliopsida</taxon>
        <taxon>eudicotyledons</taxon>
        <taxon>Gunneridae</taxon>
        <taxon>Pentapetalae</taxon>
        <taxon>rosids</taxon>
        <taxon>fabids</taxon>
        <taxon>Malpighiales</taxon>
        <taxon>Salicaceae</taxon>
        <taxon>Saliceae</taxon>
        <taxon>Salix</taxon>
    </lineage>
</organism>
<name>A0A835K9T9_9ROSI</name>
<sequence>MADWCRVLGKGSSAGGGYGRRSMRDDDFEEEDVWSVMKEIGDSGSNTKYPSSGSSFSSAWHLPATAPRMIPTATNHGGKVQSSAPGLEGHSKGEILANWTDDRPSCKLVWWISYLVFTSWHANAICLNPLFSSVLFDKSFGIPSRTCSRNVGAAAVVISPAPLSQTVSPDHFNDREEFRIEKGLFSLSLCNFTIKYFYNSFQSDQRSHHCCMKLKKIIALLIVLGQILACQQWYQNLEQHVNSIYNS</sequence>
<evidence type="ECO:0000313" key="1">
    <source>
        <dbReference type="EMBL" id="KAF9683382.1"/>
    </source>
</evidence>
<evidence type="ECO:0000313" key="2">
    <source>
        <dbReference type="Proteomes" id="UP000657918"/>
    </source>
</evidence>
<accession>A0A835K9T9</accession>
<dbReference type="Proteomes" id="UP000657918">
    <property type="component" value="Chromosome 4"/>
</dbReference>
<reference evidence="1 2" key="1">
    <citation type="submission" date="2020-10" db="EMBL/GenBank/DDBJ databases">
        <title>Plant Genome Project.</title>
        <authorList>
            <person name="Zhang R.-G."/>
        </authorList>
    </citation>
    <scope>NUCLEOTIDE SEQUENCE [LARGE SCALE GENOMIC DNA]</scope>
    <source>
        <strain evidence="1">FAFU-HL-1</strain>
        <tissue evidence="1">Leaf</tissue>
    </source>
</reference>